<feature type="transmembrane region" description="Helical" evidence="1">
    <location>
        <begin position="30"/>
        <end position="47"/>
    </location>
</feature>
<keyword evidence="1" id="KW-1133">Transmembrane helix</keyword>
<accession>A0A8S4PUZ6</accession>
<feature type="non-terminal residue" evidence="2">
    <location>
        <position position="128"/>
    </location>
</feature>
<feature type="non-terminal residue" evidence="2">
    <location>
        <position position="1"/>
    </location>
</feature>
<dbReference type="AlphaFoldDB" id="A0A8S4PUZ6"/>
<protein>
    <recommendedName>
        <fullName evidence="4">ShKT domain-containing protein</fullName>
    </recommendedName>
</protein>
<proteinExistence type="predicted"/>
<evidence type="ECO:0008006" key="4">
    <source>
        <dbReference type="Google" id="ProtNLM"/>
    </source>
</evidence>
<keyword evidence="3" id="KW-1185">Reference proteome</keyword>
<organism evidence="2 3">
    <name type="scientific">Owenia fusiformis</name>
    <name type="common">Polychaete worm</name>
    <dbReference type="NCBI Taxonomy" id="6347"/>
    <lineage>
        <taxon>Eukaryota</taxon>
        <taxon>Metazoa</taxon>
        <taxon>Spiralia</taxon>
        <taxon>Lophotrochozoa</taxon>
        <taxon>Annelida</taxon>
        <taxon>Polychaeta</taxon>
        <taxon>Sedentaria</taxon>
        <taxon>Canalipalpata</taxon>
        <taxon>Sabellida</taxon>
        <taxon>Oweniida</taxon>
        <taxon>Oweniidae</taxon>
        <taxon>Owenia</taxon>
    </lineage>
</organism>
<dbReference type="Proteomes" id="UP000749559">
    <property type="component" value="Unassembled WGS sequence"/>
</dbReference>
<gene>
    <name evidence="2" type="ORF">OFUS_LOCUS22124</name>
</gene>
<evidence type="ECO:0000256" key="1">
    <source>
        <dbReference type="SAM" id="Phobius"/>
    </source>
</evidence>
<comment type="caution">
    <text evidence="2">The sequence shown here is derived from an EMBL/GenBank/DDBJ whole genome shotgun (WGS) entry which is preliminary data.</text>
</comment>
<reference evidence="2" key="1">
    <citation type="submission" date="2022-03" db="EMBL/GenBank/DDBJ databases">
        <authorList>
            <person name="Martin C."/>
        </authorList>
    </citation>
    <scope>NUCLEOTIDE SEQUENCE</scope>
</reference>
<keyword evidence="1" id="KW-0812">Transmembrane</keyword>
<keyword evidence="1" id="KW-0472">Membrane</keyword>
<name>A0A8S4PUZ6_OWEFU</name>
<evidence type="ECO:0000313" key="3">
    <source>
        <dbReference type="Proteomes" id="UP000749559"/>
    </source>
</evidence>
<evidence type="ECO:0000313" key="2">
    <source>
        <dbReference type="EMBL" id="CAH1797912.1"/>
    </source>
</evidence>
<sequence>TLNIGSKTLHIGDLDLSCQTPFGSHSKMKGFTWILAVFALLVIGSTAEECRDKTPRLCNRFKNKHCSGKYERDVFKKRCKKSCGLCENSESTQETTDEKGSEECKDETPLMCSLSKDKFCSGEKEWDW</sequence>
<dbReference type="Gene3D" id="1.10.10.1940">
    <property type="match status" value="1"/>
</dbReference>
<dbReference type="EMBL" id="CAIIXF020000010">
    <property type="protein sequence ID" value="CAH1797912.1"/>
    <property type="molecule type" value="Genomic_DNA"/>
</dbReference>